<feature type="coiled-coil region" evidence="3">
    <location>
        <begin position="76"/>
        <end position="160"/>
    </location>
</feature>
<dbReference type="Gene3D" id="2.40.30.170">
    <property type="match status" value="1"/>
</dbReference>
<evidence type="ECO:0000256" key="4">
    <source>
        <dbReference type="SAM" id="SignalP"/>
    </source>
</evidence>
<dbReference type="SUPFAM" id="SSF111369">
    <property type="entry name" value="HlyD-like secretion proteins"/>
    <property type="match status" value="1"/>
</dbReference>
<dbReference type="RefSeq" id="WP_061164045.1">
    <property type="nucleotide sequence ID" value="NZ_FCOI02000032.1"/>
</dbReference>
<evidence type="ECO:0000313" key="7">
    <source>
        <dbReference type="Proteomes" id="UP000054624"/>
    </source>
</evidence>
<proteinExistence type="predicted"/>
<reference evidence="7" key="1">
    <citation type="submission" date="2016-01" db="EMBL/GenBank/DDBJ databases">
        <authorList>
            <person name="Peeters Charlotte."/>
        </authorList>
    </citation>
    <scope>NUCLEOTIDE SEQUENCE [LARGE SCALE GENOMIC DNA]</scope>
</reference>
<accession>A0A158D5M0</accession>
<sequence length="318" mass="33837">MSRIAAIPICLLFATALAACSHQDRDIYQGYVEGEFVYLGSSQSGKLTALSAARGQTLKAGTSTFALESVDETAALDQAQRQLTAAQSQLEDILTGKRAPEVASVRAQLAQARANARKAALQLSRDEAQFSAGGIAKGQLDDSRANADATAAQVRDLAEQVDIARLPGRPQQIAAQRSQVAAAQAYVAQAQWKVDQKRVAAPADGLVYDTLYRVGEWVQAGSPVVQMLPPQNVKVRFFVAESVVGSLATGRAVSIHCDGCAADVPATITYVSNQAEYTPPVIYSNENRSKLVFMVEAHPQPADAPKLHPGQPVAVRLQ</sequence>
<evidence type="ECO:0000256" key="1">
    <source>
        <dbReference type="ARBA" id="ARBA00004196"/>
    </source>
</evidence>
<dbReference type="InterPro" id="IPR059052">
    <property type="entry name" value="HH_YbhG-like"/>
</dbReference>
<dbReference type="InterPro" id="IPR050465">
    <property type="entry name" value="UPF0194_transport"/>
</dbReference>
<organism evidence="6 7">
    <name type="scientific">Caballeronia temeraria</name>
    <dbReference type="NCBI Taxonomy" id="1777137"/>
    <lineage>
        <taxon>Bacteria</taxon>
        <taxon>Pseudomonadati</taxon>
        <taxon>Pseudomonadota</taxon>
        <taxon>Betaproteobacteria</taxon>
        <taxon>Burkholderiales</taxon>
        <taxon>Burkholderiaceae</taxon>
        <taxon>Caballeronia</taxon>
    </lineage>
</organism>
<evidence type="ECO:0000313" key="6">
    <source>
        <dbReference type="EMBL" id="SAK89087.1"/>
    </source>
</evidence>
<evidence type="ECO:0000256" key="3">
    <source>
        <dbReference type="SAM" id="Coils"/>
    </source>
</evidence>
<dbReference type="OrthoDB" id="8558741at2"/>
<keyword evidence="7" id="KW-1185">Reference proteome</keyword>
<dbReference type="Gene3D" id="1.10.287.470">
    <property type="entry name" value="Helix hairpin bin"/>
    <property type="match status" value="1"/>
</dbReference>
<dbReference type="AlphaFoldDB" id="A0A158D5M0"/>
<evidence type="ECO:0000259" key="5">
    <source>
        <dbReference type="Pfam" id="PF25881"/>
    </source>
</evidence>
<feature type="chain" id="PRO_5007623700" evidence="4">
    <location>
        <begin position="19"/>
        <end position="318"/>
    </location>
</feature>
<dbReference type="Pfam" id="PF25881">
    <property type="entry name" value="HH_YBHG"/>
    <property type="match status" value="1"/>
</dbReference>
<dbReference type="EMBL" id="FCOI02000032">
    <property type="protein sequence ID" value="SAK89087.1"/>
    <property type="molecule type" value="Genomic_DNA"/>
</dbReference>
<protein>
    <submittedName>
        <fullName evidence="6">HlyD family secretion protein</fullName>
    </submittedName>
</protein>
<feature type="domain" description="YbhG-like alpha-helical hairpin" evidence="5">
    <location>
        <begin position="73"/>
        <end position="195"/>
    </location>
</feature>
<gene>
    <name evidence="6" type="ORF">AWB76_06415</name>
</gene>
<dbReference type="STRING" id="1777137.AWB76_06415"/>
<dbReference type="PROSITE" id="PS51257">
    <property type="entry name" value="PROKAR_LIPOPROTEIN"/>
    <property type="match status" value="1"/>
</dbReference>
<dbReference type="Proteomes" id="UP000054624">
    <property type="component" value="Unassembled WGS sequence"/>
</dbReference>
<evidence type="ECO:0000256" key="2">
    <source>
        <dbReference type="ARBA" id="ARBA00023054"/>
    </source>
</evidence>
<keyword evidence="4" id="KW-0732">Signal</keyword>
<feature type="signal peptide" evidence="4">
    <location>
        <begin position="1"/>
        <end position="18"/>
    </location>
</feature>
<dbReference type="GO" id="GO:0030313">
    <property type="term" value="C:cell envelope"/>
    <property type="evidence" value="ECO:0007669"/>
    <property type="project" value="UniProtKB-SubCell"/>
</dbReference>
<dbReference type="PANTHER" id="PTHR32347">
    <property type="entry name" value="EFFLUX SYSTEM COMPONENT YKNX-RELATED"/>
    <property type="match status" value="1"/>
</dbReference>
<name>A0A158D5M0_9BURK</name>
<dbReference type="PANTHER" id="PTHR32347:SF23">
    <property type="entry name" value="BLL5650 PROTEIN"/>
    <property type="match status" value="1"/>
</dbReference>
<keyword evidence="2 3" id="KW-0175">Coiled coil</keyword>
<comment type="subcellular location">
    <subcellularLocation>
        <location evidence="1">Cell envelope</location>
    </subcellularLocation>
</comment>